<proteinExistence type="predicted"/>
<comment type="caution">
    <text evidence="1">The sequence shown here is derived from an EMBL/GenBank/DDBJ whole genome shotgun (WGS) entry which is preliminary data.</text>
</comment>
<evidence type="ECO:0000313" key="1">
    <source>
        <dbReference type="EMBL" id="KAF7806598.1"/>
    </source>
</evidence>
<reference evidence="1" key="1">
    <citation type="submission" date="2020-09" db="EMBL/GenBank/DDBJ databases">
        <title>Genome-Enabled Discovery of Anthraquinone Biosynthesis in Senna tora.</title>
        <authorList>
            <person name="Kang S.-H."/>
            <person name="Pandey R.P."/>
            <person name="Lee C.-M."/>
            <person name="Sim J.-S."/>
            <person name="Jeong J.-T."/>
            <person name="Choi B.-S."/>
            <person name="Jung M."/>
            <person name="Ginzburg D."/>
            <person name="Zhao K."/>
            <person name="Won S.Y."/>
            <person name="Oh T.-J."/>
            <person name="Yu Y."/>
            <person name="Kim N.-H."/>
            <person name="Lee O.R."/>
            <person name="Lee T.-H."/>
            <person name="Bashyal P."/>
            <person name="Kim T.-S."/>
            <person name="Lee W.-H."/>
            <person name="Kawkins C."/>
            <person name="Kim C.-K."/>
            <person name="Kim J.S."/>
            <person name="Ahn B.O."/>
            <person name="Rhee S.Y."/>
            <person name="Sohng J.K."/>
        </authorList>
    </citation>
    <scope>NUCLEOTIDE SEQUENCE</scope>
    <source>
        <tissue evidence="1">Leaf</tissue>
    </source>
</reference>
<organism evidence="1 2">
    <name type="scientific">Senna tora</name>
    <dbReference type="NCBI Taxonomy" id="362788"/>
    <lineage>
        <taxon>Eukaryota</taxon>
        <taxon>Viridiplantae</taxon>
        <taxon>Streptophyta</taxon>
        <taxon>Embryophyta</taxon>
        <taxon>Tracheophyta</taxon>
        <taxon>Spermatophyta</taxon>
        <taxon>Magnoliopsida</taxon>
        <taxon>eudicotyledons</taxon>
        <taxon>Gunneridae</taxon>
        <taxon>Pentapetalae</taxon>
        <taxon>rosids</taxon>
        <taxon>fabids</taxon>
        <taxon>Fabales</taxon>
        <taxon>Fabaceae</taxon>
        <taxon>Caesalpinioideae</taxon>
        <taxon>Cassia clade</taxon>
        <taxon>Senna</taxon>
    </lineage>
</organism>
<dbReference type="AlphaFoldDB" id="A0A834W2L2"/>
<protein>
    <submittedName>
        <fullName evidence="1">Uncharacterized protein</fullName>
    </submittedName>
</protein>
<evidence type="ECO:0000313" key="2">
    <source>
        <dbReference type="Proteomes" id="UP000634136"/>
    </source>
</evidence>
<sequence>MASCIDKIGGDFNFEAKGERSEEG</sequence>
<dbReference type="Proteomes" id="UP000634136">
    <property type="component" value="Unassembled WGS sequence"/>
</dbReference>
<keyword evidence="2" id="KW-1185">Reference proteome</keyword>
<name>A0A834W2L2_9FABA</name>
<accession>A0A834W2L2</accession>
<gene>
    <name evidence="1" type="ORF">G2W53_038759</name>
</gene>
<dbReference type="EMBL" id="JAAIUW010000012">
    <property type="protein sequence ID" value="KAF7806598.1"/>
    <property type="molecule type" value="Genomic_DNA"/>
</dbReference>